<dbReference type="EMBL" id="VSSQ01026664">
    <property type="protein sequence ID" value="MPM75499.1"/>
    <property type="molecule type" value="Genomic_DNA"/>
</dbReference>
<accession>A0A645CEV0</accession>
<organism evidence="1">
    <name type="scientific">bioreactor metagenome</name>
    <dbReference type="NCBI Taxonomy" id="1076179"/>
    <lineage>
        <taxon>unclassified sequences</taxon>
        <taxon>metagenomes</taxon>
        <taxon>ecological metagenomes</taxon>
    </lineage>
</organism>
<gene>
    <name evidence="1" type="ORF">SDC9_122492</name>
</gene>
<proteinExistence type="predicted"/>
<sequence>MVRNALKVAQYFEEGNTGLHTAHTRLKPLNVLIFQPILHIVNDFFQRFYREGKRFINIKIRGKSCIHDFTDGFGDNLELVFCITGKSNAVFDIIIGHFGDVYGVIADSLKVIDNLEHVRSPVGLLGRKLPRGDLHNIVAEFSIGLVKKTFLFLKDFSLLRVIMLQQSYGAVDISVRDGGHLVQDLQALIQRNRGRGEKSGFQKPQSALHIPSLVALDRHIDKLNEQAVERQQPQRVCNIKKTVKN</sequence>
<name>A0A645CEV0_9ZZZZ</name>
<dbReference type="AlphaFoldDB" id="A0A645CEV0"/>
<evidence type="ECO:0000313" key="1">
    <source>
        <dbReference type="EMBL" id="MPM75499.1"/>
    </source>
</evidence>
<protein>
    <submittedName>
        <fullName evidence="1">Uncharacterized protein</fullName>
    </submittedName>
</protein>
<comment type="caution">
    <text evidence="1">The sequence shown here is derived from an EMBL/GenBank/DDBJ whole genome shotgun (WGS) entry which is preliminary data.</text>
</comment>
<reference evidence="1" key="1">
    <citation type="submission" date="2019-08" db="EMBL/GenBank/DDBJ databases">
        <authorList>
            <person name="Kucharzyk K."/>
            <person name="Murdoch R.W."/>
            <person name="Higgins S."/>
            <person name="Loffler F."/>
        </authorList>
    </citation>
    <scope>NUCLEOTIDE SEQUENCE</scope>
</reference>